<evidence type="ECO:0000256" key="6">
    <source>
        <dbReference type="SAM" id="MobiDB-lite"/>
    </source>
</evidence>
<evidence type="ECO:0000256" key="2">
    <source>
        <dbReference type="ARBA" id="ARBA00023015"/>
    </source>
</evidence>
<dbReference type="RefSeq" id="XP_004345565.1">
    <property type="nucleotide sequence ID" value="XM_004345515.2"/>
</dbReference>
<protein>
    <recommendedName>
        <fullName evidence="7">BHLH domain-containing protein</fullName>
    </recommendedName>
</protein>
<dbReference type="InterPro" id="IPR011598">
    <property type="entry name" value="bHLH_dom"/>
</dbReference>
<feature type="compositionally biased region" description="Acidic residues" evidence="6">
    <location>
        <begin position="500"/>
        <end position="510"/>
    </location>
</feature>
<dbReference type="AlphaFoldDB" id="A0A0D2VVL2"/>
<dbReference type="SUPFAM" id="SSF47459">
    <property type="entry name" value="HLH, helix-loop-helix DNA-binding domain"/>
    <property type="match status" value="1"/>
</dbReference>
<feature type="compositionally biased region" description="Low complexity" evidence="6">
    <location>
        <begin position="668"/>
        <end position="677"/>
    </location>
</feature>
<dbReference type="GO" id="GO:0005634">
    <property type="term" value="C:nucleus"/>
    <property type="evidence" value="ECO:0007669"/>
    <property type="project" value="UniProtKB-SubCell"/>
</dbReference>
<dbReference type="STRING" id="595528.A0A0D2VVL2"/>
<comment type="subcellular location">
    <subcellularLocation>
        <location evidence="1">Nucleus</location>
    </subcellularLocation>
</comment>
<dbReference type="SMART" id="SM00353">
    <property type="entry name" value="HLH"/>
    <property type="match status" value="1"/>
</dbReference>
<feature type="compositionally biased region" description="Basic and acidic residues" evidence="6">
    <location>
        <begin position="657"/>
        <end position="667"/>
    </location>
</feature>
<evidence type="ECO:0000259" key="7">
    <source>
        <dbReference type="PROSITE" id="PS50888"/>
    </source>
</evidence>
<feature type="region of interest" description="Disordered" evidence="6">
    <location>
        <begin position="617"/>
        <end position="681"/>
    </location>
</feature>
<feature type="region of interest" description="Disordered" evidence="6">
    <location>
        <begin position="137"/>
        <end position="157"/>
    </location>
</feature>
<feature type="region of interest" description="Disordered" evidence="6">
    <location>
        <begin position="1"/>
        <end position="22"/>
    </location>
</feature>
<dbReference type="InterPro" id="IPR036638">
    <property type="entry name" value="HLH_DNA-bd_sf"/>
</dbReference>
<gene>
    <name evidence="8" type="ORF">CAOG_005975</name>
</gene>
<feature type="compositionally biased region" description="Pro residues" evidence="6">
    <location>
        <begin position="243"/>
        <end position="253"/>
    </location>
</feature>
<dbReference type="PROSITE" id="PS50888">
    <property type="entry name" value="BHLH"/>
    <property type="match status" value="1"/>
</dbReference>
<organism evidence="8 9">
    <name type="scientific">Capsaspora owczarzaki (strain ATCC 30864)</name>
    <dbReference type="NCBI Taxonomy" id="595528"/>
    <lineage>
        <taxon>Eukaryota</taxon>
        <taxon>Filasterea</taxon>
        <taxon>Capsaspora</taxon>
    </lineage>
</organism>
<dbReference type="InParanoid" id="A0A0D2VVL2"/>
<keyword evidence="3" id="KW-0238">DNA-binding</keyword>
<evidence type="ECO:0000256" key="1">
    <source>
        <dbReference type="ARBA" id="ARBA00004123"/>
    </source>
</evidence>
<dbReference type="PANTHER" id="PTHR15741">
    <property type="entry name" value="BASIC HELIX-LOOP-HELIX ZIP TRANSCRIPTION FACTOR"/>
    <property type="match status" value="1"/>
</dbReference>
<evidence type="ECO:0000256" key="4">
    <source>
        <dbReference type="ARBA" id="ARBA00023163"/>
    </source>
</evidence>
<dbReference type="EMBL" id="KE346369">
    <property type="protein sequence ID" value="KJE95527.1"/>
    <property type="molecule type" value="Genomic_DNA"/>
</dbReference>
<keyword evidence="2" id="KW-0805">Transcription regulation</keyword>
<keyword evidence="9" id="KW-1185">Reference proteome</keyword>
<evidence type="ECO:0000313" key="8">
    <source>
        <dbReference type="EMBL" id="KJE95527.1"/>
    </source>
</evidence>
<feature type="compositionally biased region" description="Low complexity" evidence="6">
    <location>
        <begin position="275"/>
        <end position="286"/>
    </location>
</feature>
<keyword evidence="4" id="KW-0804">Transcription</keyword>
<feature type="compositionally biased region" description="Low complexity" evidence="6">
    <location>
        <begin position="392"/>
        <end position="425"/>
    </location>
</feature>
<dbReference type="GO" id="GO:0000978">
    <property type="term" value="F:RNA polymerase II cis-regulatory region sequence-specific DNA binding"/>
    <property type="evidence" value="ECO:0007669"/>
    <property type="project" value="TreeGrafter"/>
</dbReference>
<feature type="domain" description="BHLH" evidence="7">
    <location>
        <begin position="520"/>
        <end position="570"/>
    </location>
</feature>
<dbReference type="Pfam" id="PF00010">
    <property type="entry name" value="HLH"/>
    <property type="match status" value="1"/>
</dbReference>
<sequence>MSRQKPAALQLDSSLATPVRAHPNNHSLPSHIAAPAAAGFVLDAASIGFADQSHSAAHRQRLYGSGLDAAVHAPIAMGTLGAAELSHHNAAAAAAAPVVNLGSTPANHLQPAISTPRDFAIALAHIDAAMAEGMSMTHNPSSESHGTHRSGMGAATTMDQHGSASRQIMMEQEVPPYIGHQLVRRASPQPPSQVYQQPEHAQPMLRRASPQPPSQVHQQPEHAQPMLRRASPQPPTQELLPQPFAPYQPPLLYSPPQQNLHHPTPFQFTQPNEELSTGAGSTTSTLHASSSSVFAGLDIAVLDDASSDRPHSPRPARASLNEVTNTLAEISEEVERKASPFLNPLHPPQQDQQQQQLEQQLVLQQQQHQYLQQQQQQQQQQALQQSLHHTPYQEQPQYQQPQYQEQSQYQQQPPYQQVQSQYPQQMPHQALPLPLVSQDQQHASESLHAYSQTNYLPAQTMSFDSTPSPLLNDLDNASQSGISSTSASSSATALPPSSVLDEEEYGDSDLDGTPFNTVHDRRQLHLISEQRRRKNMKDSFDELTRMVPGCKDRASKLDILLKTIDFLTFLRKQNDLLQAENAGLKDALLQFSQSQQLQEYGQGGEVERVIPELPAVSTIPTTRVPSSSRSSSISSSSSSSSGAPVQRQPAAAKAKSVLRERIRKQQEQRQQQQQEIQNTHQDHVRNVLYSLGL</sequence>
<name>A0A0D2VVL2_CAPO3</name>
<dbReference type="OrthoDB" id="8964853at2759"/>
<feature type="region of interest" description="Disordered" evidence="6">
    <location>
        <begin position="186"/>
        <end position="286"/>
    </location>
</feature>
<feature type="compositionally biased region" description="Polar residues" evidence="6">
    <location>
        <begin position="460"/>
        <end position="469"/>
    </location>
</feature>
<dbReference type="PANTHER" id="PTHR15741:SF37">
    <property type="entry name" value="LD38259P"/>
    <property type="match status" value="1"/>
</dbReference>
<reference evidence="9" key="1">
    <citation type="submission" date="2011-02" db="EMBL/GenBank/DDBJ databases">
        <title>The Genome Sequence of Capsaspora owczarzaki ATCC 30864.</title>
        <authorList>
            <person name="Russ C."/>
            <person name="Cuomo C."/>
            <person name="Burger G."/>
            <person name="Gray M.W."/>
            <person name="Holland P.W.H."/>
            <person name="King N."/>
            <person name="Lang F.B.F."/>
            <person name="Roger A.J."/>
            <person name="Ruiz-Trillo I."/>
            <person name="Young S.K."/>
            <person name="Zeng Q."/>
            <person name="Gargeya S."/>
            <person name="Alvarado L."/>
            <person name="Berlin A."/>
            <person name="Chapman S.B."/>
            <person name="Chen Z."/>
            <person name="Freedman E."/>
            <person name="Gellesch M."/>
            <person name="Goldberg J."/>
            <person name="Griggs A."/>
            <person name="Gujja S."/>
            <person name="Heilman E."/>
            <person name="Heiman D."/>
            <person name="Howarth C."/>
            <person name="Mehta T."/>
            <person name="Neiman D."/>
            <person name="Pearson M."/>
            <person name="Roberts A."/>
            <person name="Saif S."/>
            <person name="Shea T."/>
            <person name="Shenoy N."/>
            <person name="Sisk P."/>
            <person name="Stolte C."/>
            <person name="Sykes S."/>
            <person name="White J."/>
            <person name="Yandava C."/>
            <person name="Haas B."/>
            <person name="Nusbaum C."/>
            <person name="Birren B."/>
        </authorList>
    </citation>
    <scope>NUCLEOTIDE SEQUENCE</scope>
    <source>
        <strain evidence="9">ATCC 30864</strain>
    </source>
</reference>
<accession>A0A0D2VVL2</accession>
<dbReference type="InterPro" id="IPR052207">
    <property type="entry name" value="Max-like/E-box_TFs"/>
</dbReference>
<dbReference type="GO" id="GO:0046983">
    <property type="term" value="F:protein dimerization activity"/>
    <property type="evidence" value="ECO:0007669"/>
    <property type="project" value="InterPro"/>
</dbReference>
<dbReference type="Proteomes" id="UP000008743">
    <property type="component" value="Unassembled WGS sequence"/>
</dbReference>
<keyword evidence="5" id="KW-0539">Nucleus</keyword>
<evidence type="ECO:0000256" key="5">
    <source>
        <dbReference type="ARBA" id="ARBA00023242"/>
    </source>
</evidence>
<dbReference type="GO" id="GO:0000981">
    <property type="term" value="F:DNA-binding transcription factor activity, RNA polymerase II-specific"/>
    <property type="evidence" value="ECO:0007669"/>
    <property type="project" value="TreeGrafter"/>
</dbReference>
<feature type="compositionally biased region" description="Low complexity" evidence="6">
    <location>
        <begin position="617"/>
        <end position="641"/>
    </location>
</feature>
<feature type="compositionally biased region" description="Low complexity" evidence="6">
    <location>
        <begin position="477"/>
        <end position="498"/>
    </location>
</feature>
<evidence type="ECO:0000256" key="3">
    <source>
        <dbReference type="ARBA" id="ARBA00023125"/>
    </source>
</evidence>
<proteinExistence type="predicted"/>
<feature type="region of interest" description="Disordered" evidence="6">
    <location>
        <begin position="382"/>
        <end position="425"/>
    </location>
</feature>
<feature type="region of interest" description="Disordered" evidence="6">
    <location>
        <begin position="460"/>
        <end position="517"/>
    </location>
</feature>
<evidence type="ECO:0000313" key="9">
    <source>
        <dbReference type="Proteomes" id="UP000008743"/>
    </source>
</evidence>
<dbReference type="Gene3D" id="4.10.280.10">
    <property type="entry name" value="Helix-loop-helix DNA-binding domain"/>
    <property type="match status" value="1"/>
</dbReference>